<dbReference type="AlphaFoldDB" id="A0A9P4HQW3"/>
<dbReference type="Proteomes" id="UP000799776">
    <property type="component" value="Unassembled WGS sequence"/>
</dbReference>
<dbReference type="InterPro" id="IPR015943">
    <property type="entry name" value="WD40/YVTN_repeat-like_dom_sf"/>
</dbReference>
<keyword evidence="16" id="KW-1185">Reference proteome</keyword>
<dbReference type="Pfam" id="PF25293">
    <property type="entry name" value="Beta-prop_EMC1_N"/>
    <property type="match status" value="1"/>
</dbReference>
<dbReference type="Gene3D" id="2.130.10.10">
    <property type="entry name" value="YVTN repeat-like/Quinoprotein amine dehydrogenase"/>
    <property type="match status" value="1"/>
</dbReference>
<feature type="domain" description="ER membrane protein complex subunit 1 C-terminal" evidence="13">
    <location>
        <begin position="716"/>
        <end position="941"/>
    </location>
</feature>
<sequence>MIFSALLALTASLVPSALAVFADDAYHVDYHHALLGTPLEHATFFHQPNVVESKASLLYTLSEQSVLGAVHPKDGSIVWRQRLSDNASTDQYLRAGEGQDTVISGVAGSVAAWSAIDGRLVWNKQFDGAWVKDLEVIEFDDGKTAAGAKDAVALFQGGTPAVRRLDGQTGAVKWVFEDSSGDAPFQVSTSATAIYLISLHSTMLGSLKLKVVSLDPLSGQKVDQYTLSSESELSSADDILFVGANSASPLLAWTDKSHKTLKVNIIGTKNTASFSTETNAGEEIERVVLHAPHHINSVPHFLVHYQTATAHWAEVYHVDLTAGSVSKAYSLPKLSGKGTFSTSTTDANVYFTRVTEDEVVIVSSASHGVIGRWPTKGPRTSTSGKSFQPIHAVSEVAVKAGTASAVRTAVLSLSGDWFMLRNGETSWIRPEALADAIAAVWADFKAEGSLAQELEIETHQNALEAYMHRLKRHIKDLQHLPEAVQALPKRFLSVFSGEESTSAQLQRDSFGFHKLAVVSTKSGRVIALDAGSAGKVVWNENIFDHVPDANIEGLEMVITPQGQIGLIGKNFLMTLDSSTGNPVSLSPMEPSAKDALSQPAARPGSISVEYKLVNGELQGFTAGSDPLWRFSPGADEEIVSITARPLHDPVASIGKVLGDRSVLYKYLNPNLVFVTAIAKPAGVLSVYLLDSVSGNVVYEATHAGVDITQPIPSALSENWVTYSFSLSSTPENPSRGHQLVVAEFFESTLPNDRGPFGAAANYSSLQPSDALGEAARPHVLSQTYHIPEPISHMTITQTAQGITSKQLLATLAESNAIVGIPRPVIDPRRPVGRDPTTDEQSEGLMKYAPVIEFDPRMYLNHKRELLGIKNVLTSPALLESTSLVFAYGLDVFGSRVSPSFAFDVLGKDFNKFQLVTTVGALAVAVLFVAPLVRRKQINARWQIP</sequence>
<reference evidence="15" key="1">
    <citation type="journal article" date="2020" name="Stud. Mycol.">
        <title>101 Dothideomycetes genomes: a test case for predicting lifestyles and emergence of pathogens.</title>
        <authorList>
            <person name="Haridas S."/>
            <person name="Albert R."/>
            <person name="Binder M."/>
            <person name="Bloem J."/>
            <person name="Labutti K."/>
            <person name="Salamov A."/>
            <person name="Andreopoulos B."/>
            <person name="Baker S."/>
            <person name="Barry K."/>
            <person name="Bills G."/>
            <person name="Bluhm B."/>
            <person name="Cannon C."/>
            <person name="Castanera R."/>
            <person name="Culley D."/>
            <person name="Daum C."/>
            <person name="Ezra D."/>
            <person name="Gonzalez J."/>
            <person name="Henrissat B."/>
            <person name="Kuo A."/>
            <person name="Liang C."/>
            <person name="Lipzen A."/>
            <person name="Lutzoni F."/>
            <person name="Magnuson J."/>
            <person name="Mondo S."/>
            <person name="Nolan M."/>
            <person name="Ohm R."/>
            <person name="Pangilinan J."/>
            <person name="Park H.-J."/>
            <person name="Ramirez L."/>
            <person name="Alfaro M."/>
            <person name="Sun H."/>
            <person name="Tritt A."/>
            <person name="Yoshinaga Y."/>
            <person name="Zwiers L.-H."/>
            <person name="Turgeon B."/>
            <person name="Goodwin S."/>
            <person name="Spatafora J."/>
            <person name="Crous P."/>
            <person name="Grigoriev I."/>
        </authorList>
    </citation>
    <scope>NUCLEOTIDE SEQUENCE</scope>
    <source>
        <strain evidence="15">CBS 121410</strain>
    </source>
</reference>
<evidence type="ECO:0000256" key="7">
    <source>
        <dbReference type="ARBA" id="ARBA00022824"/>
    </source>
</evidence>
<keyword evidence="7" id="KW-0256">Endoplasmic reticulum</keyword>
<evidence type="ECO:0000256" key="10">
    <source>
        <dbReference type="ARBA" id="ARBA00023180"/>
    </source>
</evidence>
<dbReference type="PANTHER" id="PTHR21573">
    <property type="entry name" value="ER MEMBRANE PROTEIN COMPLEX SUBUNIT 1"/>
    <property type="match status" value="1"/>
</dbReference>
<dbReference type="GO" id="GO:0072546">
    <property type="term" value="C:EMC complex"/>
    <property type="evidence" value="ECO:0007669"/>
    <property type="project" value="InterPro"/>
</dbReference>
<evidence type="ECO:0000256" key="8">
    <source>
        <dbReference type="ARBA" id="ARBA00022989"/>
    </source>
</evidence>
<keyword evidence="10" id="KW-0325">Glycoprotein</keyword>
<feature type="chain" id="PRO_5040436893" description="ER membrane protein complex subunit 1" evidence="12">
    <location>
        <begin position="20"/>
        <end position="944"/>
    </location>
</feature>
<keyword evidence="9 11" id="KW-0472">Membrane</keyword>
<keyword evidence="8 11" id="KW-1133">Transmembrane helix</keyword>
<comment type="caution">
    <text evidence="15">The sequence shown here is derived from an EMBL/GenBank/DDBJ whole genome shotgun (WGS) entry which is preliminary data.</text>
</comment>
<proteinExistence type="inferred from homology"/>
<evidence type="ECO:0000256" key="5">
    <source>
        <dbReference type="ARBA" id="ARBA00022692"/>
    </source>
</evidence>
<dbReference type="InterPro" id="IPR011047">
    <property type="entry name" value="Quinoprotein_ADH-like_sf"/>
</dbReference>
<dbReference type="Pfam" id="PF07774">
    <property type="entry name" value="EMC1_C"/>
    <property type="match status" value="1"/>
</dbReference>
<dbReference type="InterPro" id="IPR026895">
    <property type="entry name" value="EMC1"/>
</dbReference>
<comment type="similarity">
    <text evidence="2">Belongs to the EMC1 family.</text>
</comment>
<keyword evidence="5 11" id="KW-0812">Transmembrane</keyword>
<evidence type="ECO:0000256" key="11">
    <source>
        <dbReference type="SAM" id="Phobius"/>
    </source>
</evidence>
<evidence type="ECO:0000256" key="12">
    <source>
        <dbReference type="SAM" id="SignalP"/>
    </source>
</evidence>
<comment type="subcellular location">
    <subcellularLocation>
        <location evidence="1">Endoplasmic reticulum membrane</location>
        <topology evidence="1">Single-pass type I membrane protein</topology>
    </subcellularLocation>
</comment>
<evidence type="ECO:0000259" key="13">
    <source>
        <dbReference type="Pfam" id="PF07774"/>
    </source>
</evidence>
<dbReference type="GO" id="GO:0034975">
    <property type="term" value="P:protein folding in endoplasmic reticulum"/>
    <property type="evidence" value="ECO:0007669"/>
    <property type="project" value="TreeGrafter"/>
</dbReference>
<protein>
    <recommendedName>
        <fullName evidence="4">ER membrane protein complex subunit 1</fullName>
    </recommendedName>
</protein>
<organism evidence="15 16">
    <name type="scientific">Saccharata proteae CBS 121410</name>
    <dbReference type="NCBI Taxonomy" id="1314787"/>
    <lineage>
        <taxon>Eukaryota</taxon>
        <taxon>Fungi</taxon>
        <taxon>Dikarya</taxon>
        <taxon>Ascomycota</taxon>
        <taxon>Pezizomycotina</taxon>
        <taxon>Dothideomycetes</taxon>
        <taxon>Dothideomycetes incertae sedis</taxon>
        <taxon>Botryosphaeriales</taxon>
        <taxon>Saccharataceae</taxon>
        <taxon>Saccharata</taxon>
    </lineage>
</organism>
<evidence type="ECO:0000256" key="9">
    <source>
        <dbReference type="ARBA" id="ARBA00023136"/>
    </source>
</evidence>
<name>A0A9P4HQW3_9PEZI</name>
<dbReference type="InterPro" id="IPR058545">
    <property type="entry name" value="Beta-prop_EMC1_1st"/>
</dbReference>
<evidence type="ECO:0000256" key="1">
    <source>
        <dbReference type="ARBA" id="ARBA00004115"/>
    </source>
</evidence>
<evidence type="ECO:0000256" key="2">
    <source>
        <dbReference type="ARBA" id="ARBA00007904"/>
    </source>
</evidence>
<evidence type="ECO:0000313" key="15">
    <source>
        <dbReference type="EMBL" id="KAF2083961.1"/>
    </source>
</evidence>
<gene>
    <name evidence="15" type="ORF">K490DRAFT_60042</name>
</gene>
<evidence type="ECO:0000313" key="16">
    <source>
        <dbReference type="Proteomes" id="UP000799776"/>
    </source>
</evidence>
<feature type="transmembrane region" description="Helical" evidence="11">
    <location>
        <begin position="912"/>
        <end position="932"/>
    </location>
</feature>
<dbReference type="EMBL" id="ML978750">
    <property type="protein sequence ID" value="KAF2083961.1"/>
    <property type="molecule type" value="Genomic_DNA"/>
</dbReference>
<dbReference type="SUPFAM" id="SSF50998">
    <property type="entry name" value="Quinoprotein alcohol dehydrogenase-like"/>
    <property type="match status" value="1"/>
</dbReference>
<evidence type="ECO:0000259" key="14">
    <source>
        <dbReference type="Pfam" id="PF25293"/>
    </source>
</evidence>
<evidence type="ECO:0000256" key="4">
    <source>
        <dbReference type="ARBA" id="ARBA00020824"/>
    </source>
</evidence>
<evidence type="ECO:0000256" key="6">
    <source>
        <dbReference type="ARBA" id="ARBA00022729"/>
    </source>
</evidence>
<feature type="domain" description="EMC1 first beta-propeller" evidence="14">
    <location>
        <begin position="19"/>
        <end position="431"/>
    </location>
</feature>
<comment type="subunit">
    <text evidence="3">Component of the ER membrane protein complex (EMC).</text>
</comment>
<dbReference type="OrthoDB" id="28092at2759"/>
<accession>A0A9P4HQW3</accession>
<keyword evidence="6 12" id="KW-0732">Signal</keyword>
<dbReference type="InterPro" id="IPR011678">
    <property type="entry name" value="EMC1_C"/>
</dbReference>
<feature type="signal peptide" evidence="12">
    <location>
        <begin position="1"/>
        <end position="19"/>
    </location>
</feature>
<dbReference type="PANTHER" id="PTHR21573:SF0">
    <property type="entry name" value="ER MEMBRANE PROTEIN COMPLEX SUBUNIT 1"/>
    <property type="match status" value="1"/>
</dbReference>
<evidence type="ECO:0000256" key="3">
    <source>
        <dbReference type="ARBA" id="ARBA00011276"/>
    </source>
</evidence>